<organism evidence="1 2">
    <name type="scientific">Hygrophoropsis aurantiaca</name>
    <dbReference type="NCBI Taxonomy" id="72124"/>
    <lineage>
        <taxon>Eukaryota</taxon>
        <taxon>Fungi</taxon>
        <taxon>Dikarya</taxon>
        <taxon>Basidiomycota</taxon>
        <taxon>Agaricomycotina</taxon>
        <taxon>Agaricomycetes</taxon>
        <taxon>Agaricomycetidae</taxon>
        <taxon>Boletales</taxon>
        <taxon>Coniophorineae</taxon>
        <taxon>Hygrophoropsidaceae</taxon>
        <taxon>Hygrophoropsis</taxon>
    </lineage>
</organism>
<dbReference type="EMBL" id="MU267648">
    <property type="protein sequence ID" value="KAH7912585.1"/>
    <property type="molecule type" value="Genomic_DNA"/>
</dbReference>
<accession>A0ACB8AGJ7</accession>
<feature type="non-terminal residue" evidence="1">
    <location>
        <position position="1"/>
    </location>
</feature>
<sequence>FSRKSRGRGWSCTLCLPKYIGQFDFPTLRAALNHEHSSPEHARHVSEFNWWKQPAGESGWETGDAPPLTFEGLRVWEKQTHVDHVFDLVPFWQRAIDAAERGEVLRLEDFLEKMEGDGGWRTADDVWNMMDPWSGPGKGKRPEGEWGQVEQWAKPDDGGWADNGDWATDHNDQLSLRQDNGTGSDPHQEWDTGWRTHHQQPDSSPPIHKPEISQDIDLRNYKHIFVEDIARQEAADEARTRRMHRFFEMPTEQKLKKIQEMIRYLHANPTGSH</sequence>
<protein>
    <submittedName>
        <fullName evidence="1">Uncharacterized protein</fullName>
    </submittedName>
</protein>
<reference evidence="1" key="1">
    <citation type="journal article" date="2021" name="New Phytol.">
        <title>Evolutionary innovations through gain and loss of genes in the ectomycorrhizal Boletales.</title>
        <authorList>
            <person name="Wu G."/>
            <person name="Miyauchi S."/>
            <person name="Morin E."/>
            <person name="Kuo A."/>
            <person name="Drula E."/>
            <person name="Varga T."/>
            <person name="Kohler A."/>
            <person name="Feng B."/>
            <person name="Cao Y."/>
            <person name="Lipzen A."/>
            <person name="Daum C."/>
            <person name="Hundley H."/>
            <person name="Pangilinan J."/>
            <person name="Johnson J."/>
            <person name="Barry K."/>
            <person name="LaButti K."/>
            <person name="Ng V."/>
            <person name="Ahrendt S."/>
            <person name="Min B."/>
            <person name="Choi I.G."/>
            <person name="Park H."/>
            <person name="Plett J.M."/>
            <person name="Magnuson J."/>
            <person name="Spatafora J.W."/>
            <person name="Nagy L.G."/>
            <person name="Henrissat B."/>
            <person name="Grigoriev I.V."/>
            <person name="Yang Z.L."/>
            <person name="Xu J."/>
            <person name="Martin F.M."/>
        </authorList>
    </citation>
    <scope>NUCLEOTIDE SEQUENCE</scope>
    <source>
        <strain evidence="1">ATCC 28755</strain>
    </source>
</reference>
<gene>
    <name evidence="1" type="ORF">BJ138DRAFT_1004067</name>
</gene>
<evidence type="ECO:0000313" key="2">
    <source>
        <dbReference type="Proteomes" id="UP000790377"/>
    </source>
</evidence>
<comment type="caution">
    <text evidence="1">The sequence shown here is derived from an EMBL/GenBank/DDBJ whole genome shotgun (WGS) entry which is preliminary data.</text>
</comment>
<dbReference type="Proteomes" id="UP000790377">
    <property type="component" value="Unassembled WGS sequence"/>
</dbReference>
<keyword evidence="2" id="KW-1185">Reference proteome</keyword>
<proteinExistence type="predicted"/>
<evidence type="ECO:0000313" key="1">
    <source>
        <dbReference type="EMBL" id="KAH7912585.1"/>
    </source>
</evidence>
<name>A0ACB8AGJ7_9AGAM</name>